<dbReference type="InterPro" id="IPR027291">
    <property type="entry name" value="Glyco_hydro_38_N_sf"/>
</dbReference>
<name>A0A0R3WUV6_HYDTA</name>
<dbReference type="PANTHER" id="PTHR11607">
    <property type="entry name" value="ALPHA-MANNOSIDASE"/>
    <property type="match status" value="1"/>
</dbReference>
<dbReference type="SUPFAM" id="SSF88713">
    <property type="entry name" value="Glycoside hydrolase/deacetylase"/>
    <property type="match status" value="1"/>
</dbReference>
<dbReference type="Gene3D" id="3.20.110.10">
    <property type="entry name" value="Glycoside hydrolase 38, N terminal domain"/>
    <property type="match status" value="1"/>
</dbReference>
<dbReference type="OrthoDB" id="10261055at2759"/>
<reference evidence="4" key="1">
    <citation type="submission" date="2017-02" db="UniProtKB">
        <authorList>
            <consortium name="WormBaseParasite"/>
        </authorList>
    </citation>
    <scope>IDENTIFICATION</scope>
</reference>
<dbReference type="GO" id="GO:0000139">
    <property type="term" value="C:Golgi membrane"/>
    <property type="evidence" value="ECO:0007669"/>
    <property type="project" value="TreeGrafter"/>
</dbReference>
<dbReference type="STRING" id="6205.A0A0R3WUV6"/>
<dbReference type="EMBL" id="UYWX01004684">
    <property type="protein sequence ID" value="VDM25125.1"/>
    <property type="molecule type" value="Genomic_DNA"/>
</dbReference>
<dbReference type="AlphaFoldDB" id="A0A0R3WUV6"/>
<organism evidence="4">
    <name type="scientific">Hydatigena taeniaeformis</name>
    <name type="common">Feline tapeworm</name>
    <name type="synonym">Taenia taeniaeformis</name>
    <dbReference type="NCBI Taxonomy" id="6205"/>
    <lineage>
        <taxon>Eukaryota</taxon>
        <taxon>Metazoa</taxon>
        <taxon>Spiralia</taxon>
        <taxon>Lophotrochozoa</taxon>
        <taxon>Platyhelminthes</taxon>
        <taxon>Cestoda</taxon>
        <taxon>Eucestoda</taxon>
        <taxon>Cyclophyllidea</taxon>
        <taxon>Taeniidae</taxon>
        <taxon>Hydatigera</taxon>
    </lineage>
</organism>
<gene>
    <name evidence="2" type="ORF">TTAC_LOCUS4531</name>
</gene>
<reference evidence="2 3" key="2">
    <citation type="submission" date="2018-11" db="EMBL/GenBank/DDBJ databases">
        <authorList>
            <consortium name="Pathogen Informatics"/>
        </authorList>
    </citation>
    <scope>NUCLEOTIDE SEQUENCE [LARGE SCALE GENOMIC DNA]</scope>
</reference>
<dbReference type="GO" id="GO:0006013">
    <property type="term" value="P:mannose metabolic process"/>
    <property type="evidence" value="ECO:0007669"/>
    <property type="project" value="InterPro"/>
</dbReference>
<sequence length="327" mass="37206">MTLNEYFSRSTHQGLDATVDFLGKNPFSRFIYAEIAYLDKWWTNLSPSVRTLFTKLVRDGQWEIAVGGWVVHDEALTHYGAVISQLIEGVVPNVSWAIDVFGYSATGSYILRKAGIKNALINRVHYEVKKALARTQDLEFVWRQSWDSSGEMGVFTHLMPFYAYDVPHTCGPDPSICCQFDFMRTVLKCPWGVQPTPITPSNVQARAELLVDQYRKKAKLFKNGNVVLVPLGDDFRFLTSNEWNLQTSNYRMLMDHINDNPSYNMHSASFPDGSTVIKEAMVDPTDLVIQSYTCFYMQLPREHGIDFTQKVGNNVATSPVSFKLSRL</sequence>
<evidence type="ECO:0000259" key="1">
    <source>
        <dbReference type="Pfam" id="PF01074"/>
    </source>
</evidence>
<dbReference type="GO" id="GO:0006491">
    <property type="term" value="P:N-glycan processing"/>
    <property type="evidence" value="ECO:0007669"/>
    <property type="project" value="TreeGrafter"/>
</dbReference>
<dbReference type="InterPro" id="IPR011330">
    <property type="entry name" value="Glyco_hydro/deAcase_b/a-brl"/>
</dbReference>
<dbReference type="Proteomes" id="UP000274429">
    <property type="component" value="Unassembled WGS sequence"/>
</dbReference>
<feature type="domain" description="Glycoside hydrolase family 38 N-terminal" evidence="1">
    <location>
        <begin position="2"/>
        <end position="263"/>
    </location>
</feature>
<evidence type="ECO:0000313" key="2">
    <source>
        <dbReference type="EMBL" id="VDM25125.1"/>
    </source>
</evidence>
<dbReference type="PANTHER" id="PTHR11607:SF3">
    <property type="entry name" value="LYSOSOMAL ALPHA-MANNOSIDASE"/>
    <property type="match status" value="1"/>
</dbReference>
<dbReference type="InterPro" id="IPR050843">
    <property type="entry name" value="Glycosyl_Hydrlase_38"/>
</dbReference>
<dbReference type="GO" id="GO:0004559">
    <property type="term" value="F:alpha-mannosidase activity"/>
    <property type="evidence" value="ECO:0007669"/>
    <property type="project" value="InterPro"/>
</dbReference>
<accession>A0A0R3WUV6</accession>
<proteinExistence type="predicted"/>
<dbReference type="InterPro" id="IPR000602">
    <property type="entry name" value="Glyco_hydro_38_N"/>
</dbReference>
<evidence type="ECO:0000313" key="4">
    <source>
        <dbReference type="WBParaSite" id="TTAC_0000454601-mRNA-1"/>
    </source>
</evidence>
<protein>
    <submittedName>
        <fullName evidence="4">Glyco_hydro_38N domain-containing protein</fullName>
    </submittedName>
</protein>
<dbReference type="WBParaSite" id="TTAC_0000454601-mRNA-1">
    <property type="protein sequence ID" value="TTAC_0000454601-mRNA-1"/>
    <property type="gene ID" value="TTAC_0000454601"/>
</dbReference>
<evidence type="ECO:0000313" key="3">
    <source>
        <dbReference type="Proteomes" id="UP000274429"/>
    </source>
</evidence>
<dbReference type="Pfam" id="PF01074">
    <property type="entry name" value="Glyco_hydro_38N"/>
    <property type="match status" value="1"/>
</dbReference>
<keyword evidence="3" id="KW-1185">Reference proteome</keyword>